<dbReference type="Pfam" id="PF02608">
    <property type="entry name" value="Bmp"/>
    <property type="match status" value="1"/>
</dbReference>
<evidence type="ECO:0000313" key="9">
    <source>
        <dbReference type="EMBL" id="RVT52588.1"/>
    </source>
</evidence>
<comment type="similarity">
    <text evidence="2">Belongs to the BMP lipoprotein family.</text>
</comment>
<dbReference type="Gene3D" id="3.40.50.2300">
    <property type="match status" value="2"/>
</dbReference>
<dbReference type="CDD" id="cd06354">
    <property type="entry name" value="PBP1_PrnA-like"/>
    <property type="match status" value="1"/>
</dbReference>
<dbReference type="Proteomes" id="UP000288178">
    <property type="component" value="Unassembled WGS sequence"/>
</dbReference>
<feature type="chain" id="PRO_5018786222" evidence="7">
    <location>
        <begin position="21"/>
        <end position="321"/>
    </location>
</feature>
<dbReference type="SUPFAM" id="SSF53822">
    <property type="entry name" value="Periplasmic binding protein-like I"/>
    <property type="match status" value="1"/>
</dbReference>
<keyword evidence="5" id="KW-0472">Membrane</keyword>
<keyword evidence="10" id="KW-1185">Reference proteome</keyword>
<keyword evidence="4 7" id="KW-0732">Signal</keyword>
<reference evidence="9 10" key="1">
    <citation type="submission" date="2019-01" db="EMBL/GenBank/DDBJ databases">
        <authorList>
            <person name="Chen W.-M."/>
        </authorList>
    </citation>
    <scope>NUCLEOTIDE SEQUENCE [LARGE SCALE GENOMIC DNA]</scope>
    <source>
        <strain evidence="9 10">ICH-3</strain>
    </source>
</reference>
<evidence type="ECO:0000259" key="8">
    <source>
        <dbReference type="Pfam" id="PF02608"/>
    </source>
</evidence>
<evidence type="ECO:0000256" key="5">
    <source>
        <dbReference type="ARBA" id="ARBA00023136"/>
    </source>
</evidence>
<dbReference type="AlphaFoldDB" id="A0A3S2TNT3"/>
<proteinExistence type="inferred from homology"/>
<dbReference type="OrthoDB" id="9784230at2"/>
<dbReference type="EMBL" id="SACT01000002">
    <property type="protein sequence ID" value="RVT52588.1"/>
    <property type="molecule type" value="Genomic_DNA"/>
</dbReference>
<keyword evidence="3" id="KW-1003">Cell membrane</keyword>
<sequence>MTRWFGVAALAAAAAAGVQAAPAVIYEMGGKFDKSFNQAAWEGAERWKQATGKAYLEFEIASPAQREQAVRRFAERGADPVVAIGFPMASAIDKVAAAFPKTRFAIVDMVVNRPNVQSVVYREHEGAFLVGILAAMATKTGTIGFVGGQDIPLVRKFLCGYEQGAAWAVPTVKVVSAMTGTTPQAWVDPVRGGELAKAQIAQGADVVWAAAGTTGLGVMQAAADAGKLTIGVDSNQNHLHPGQVLTSLIKRVDRAVFEAFNGVKPGVSALGLKEGGLDLAMDQHNAALITPAMTAKVAEARAAIVAGTLPVVDYTAANRCR</sequence>
<feature type="signal peptide" evidence="7">
    <location>
        <begin position="1"/>
        <end position="20"/>
    </location>
</feature>
<organism evidence="9 10">
    <name type="scientific">Rubrivivax albus</name>
    <dbReference type="NCBI Taxonomy" id="2499835"/>
    <lineage>
        <taxon>Bacteria</taxon>
        <taxon>Pseudomonadati</taxon>
        <taxon>Pseudomonadota</taxon>
        <taxon>Betaproteobacteria</taxon>
        <taxon>Burkholderiales</taxon>
        <taxon>Sphaerotilaceae</taxon>
        <taxon>Rubrivivax</taxon>
    </lineage>
</organism>
<evidence type="ECO:0000256" key="7">
    <source>
        <dbReference type="SAM" id="SignalP"/>
    </source>
</evidence>
<dbReference type="InterPro" id="IPR050957">
    <property type="entry name" value="BMP_lipoprotein"/>
</dbReference>
<comment type="caution">
    <text evidence="9">The sequence shown here is derived from an EMBL/GenBank/DDBJ whole genome shotgun (WGS) entry which is preliminary data.</text>
</comment>
<dbReference type="GO" id="GO:0005886">
    <property type="term" value="C:plasma membrane"/>
    <property type="evidence" value="ECO:0007669"/>
    <property type="project" value="UniProtKB-SubCell"/>
</dbReference>
<evidence type="ECO:0000256" key="2">
    <source>
        <dbReference type="ARBA" id="ARBA00008610"/>
    </source>
</evidence>
<dbReference type="InterPro" id="IPR028082">
    <property type="entry name" value="Peripla_BP_I"/>
</dbReference>
<accession>A0A3S2TNT3</accession>
<evidence type="ECO:0000256" key="6">
    <source>
        <dbReference type="ARBA" id="ARBA00023288"/>
    </source>
</evidence>
<evidence type="ECO:0000256" key="1">
    <source>
        <dbReference type="ARBA" id="ARBA00004193"/>
    </source>
</evidence>
<dbReference type="RefSeq" id="WP_128197961.1">
    <property type="nucleotide sequence ID" value="NZ_SACT01000002.1"/>
</dbReference>
<protein>
    <submittedName>
        <fullName evidence="9">BMP family ABC transporter substrate-binding protein</fullName>
    </submittedName>
</protein>
<evidence type="ECO:0000256" key="4">
    <source>
        <dbReference type="ARBA" id="ARBA00022729"/>
    </source>
</evidence>
<keyword evidence="6" id="KW-0449">Lipoprotein</keyword>
<dbReference type="PANTHER" id="PTHR34296:SF2">
    <property type="entry name" value="ABC TRANSPORTER GUANOSINE-BINDING PROTEIN NUPN"/>
    <property type="match status" value="1"/>
</dbReference>
<name>A0A3S2TNT3_9BURK</name>
<evidence type="ECO:0000256" key="3">
    <source>
        <dbReference type="ARBA" id="ARBA00022475"/>
    </source>
</evidence>
<comment type="subcellular location">
    <subcellularLocation>
        <location evidence="1">Cell membrane</location>
        <topology evidence="1">Lipid-anchor</topology>
    </subcellularLocation>
</comment>
<evidence type="ECO:0000313" key="10">
    <source>
        <dbReference type="Proteomes" id="UP000288178"/>
    </source>
</evidence>
<gene>
    <name evidence="9" type="ORF">ENE75_09165</name>
</gene>
<feature type="domain" description="ABC transporter substrate-binding protein PnrA-like" evidence="8">
    <location>
        <begin position="32"/>
        <end position="261"/>
    </location>
</feature>
<dbReference type="InterPro" id="IPR003760">
    <property type="entry name" value="PnrA-like"/>
</dbReference>
<dbReference type="PANTHER" id="PTHR34296">
    <property type="entry name" value="TRANSCRIPTIONAL ACTIVATOR PROTEIN MED"/>
    <property type="match status" value="1"/>
</dbReference>